<organism evidence="1 2">
    <name type="scientific">Alectoria fallacina</name>
    <dbReference type="NCBI Taxonomy" id="1903189"/>
    <lineage>
        <taxon>Eukaryota</taxon>
        <taxon>Fungi</taxon>
        <taxon>Dikarya</taxon>
        <taxon>Ascomycota</taxon>
        <taxon>Pezizomycotina</taxon>
        <taxon>Lecanoromycetes</taxon>
        <taxon>OSLEUM clade</taxon>
        <taxon>Lecanoromycetidae</taxon>
        <taxon>Lecanorales</taxon>
        <taxon>Lecanorineae</taxon>
        <taxon>Parmeliaceae</taxon>
        <taxon>Alectoria</taxon>
    </lineage>
</organism>
<evidence type="ECO:0008006" key="3">
    <source>
        <dbReference type="Google" id="ProtNLM"/>
    </source>
</evidence>
<dbReference type="SUPFAM" id="SSF54909">
    <property type="entry name" value="Dimeric alpha+beta barrel"/>
    <property type="match status" value="1"/>
</dbReference>
<dbReference type="OrthoDB" id="3542212at2759"/>
<dbReference type="Gene3D" id="3.30.70.100">
    <property type="match status" value="1"/>
</dbReference>
<dbReference type="EMBL" id="CAJPDR010001087">
    <property type="protein sequence ID" value="CAF9943526.1"/>
    <property type="molecule type" value="Genomic_DNA"/>
</dbReference>
<accession>A0A8H3JA37</accession>
<gene>
    <name evidence="1" type="ORF">ALECFALPRED_000545</name>
</gene>
<reference evidence="1" key="1">
    <citation type="submission" date="2021-03" db="EMBL/GenBank/DDBJ databases">
        <authorList>
            <person name="Tagirdzhanova G."/>
        </authorList>
    </citation>
    <scope>NUCLEOTIDE SEQUENCE</scope>
</reference>
<proteinExistence type="predicted"/>
<keyword evidence="2" id="KW-1185">Reference proteome</keyword>
<dbReference type="InterPro" id="IPR011008">
    <property type="entry name" value="Dimeric_a/b-barrel"/>
</dbReference>
<comment type="caution">
    <text evidence="1">The sequence shown here is derived from an EMBL/GenBank/DDBJ whole genome shotgun (WGS) entry which is preliminary data.</text>
</comment>
<evidence type="ECO:0000313" key="2">
    <source>
        <dbReference type="Proteomes" id="UP000664203"/>
    </source>
</evidence>
<name>A0A8H3JA37_9LECA</name>
<dbReference type="Proteomes" id="UP000664203">
    <property type="component" value="Unassembled WGS sequence"/>
</dbReference>
<protein>
    <recommendedName>
        <fullName evidence="3">ABM domain-containing protein</fullName>
    </recommendedName>
</protein>
<evidence type="ECO:0000313" key="1">
    <source>
        <dbReference type="EMBL" id="CAF9943526.1"/>
    </source>
</evidence>
<dbReference type="AlphaFoldDB" id="A0A8H3JA37"/>
<sequence length="220" mass="24367">MPILEFAPINLDPGVTTANESALAVFRKCLSAINKAPGVSGMRFMKCTSDQSIIVLHGVWATVEDHSDFLESGKMTSLLMDLKDFITMREVLQLDLTEITDAQKEVLASPELVSASFKLRPANHEKFEAAVESVLKSKTGAEVVTAWKIKDEESFKKAEDFGRVGLGQEREEKNGTNGREDPDTWTMIVKKGDAAFVDEIKTKVKGFVEAEEVLTWDILL</sequence>